<proteinExistence type="predicted"/>
<sequence>MTDIGSDIPEAPLGRNPTLRKEALKYYVEKNDIIANNDLLKHLNSKNISTDYKNLHKLHLKKMQYLLEGPLPAGISDSGRAVVGYKLKKNLTTLRFLLTYVYDESNYYMLMNSDFYHEMIPQVIEHLDKKLVEMEDTGVYEHEVNILEKQLKYTVLGLNFILSSTDNYIKCLRQFDEDLEYDLS</sequence>
<dbReference type="Proteomes" id="UP000000391">
    <property type="component" value="Chromosome"/>
</dbReference>
<dbReference type="AlphaFoldDB" id="D7E652"/>
<organism evidence="1 2">
    <name type="scientific">Methanohalobium evestigatum (strain ATCC BAA-1072 / DSM 3721 / NBRC 107634 / OCM 161 / Z-7303)</name>
    <dbReference type="NCBI Taxonomy" id="644295"/>
    <lineage>
        <taxon>Archaea</taxon>
        <taxon>Methanobacteriati</taxon>
        <taxon>Methanobacteriota</taxon>
        <taxon>Stenosarchaea group</taxon>
        <taxon>Methanomicrobia</taxon>
        <taxon>Methanosarcinales</taxon>
        <taxon>Methanosarcinaceae</taxon>
        <taxon>Methanohalobium</taxon>
    </lineage>
</organism>
<dbReference type="GeneID" id="9345754"/>
<evidence type="ECO:0000313" key="1">
    <source>
        <dbReference type="EMBL" id="ADI73074.1"/>
    </source>
</evidence>
<evidence type="ECO:0000313" key="2">
    <source>
        <dbReference type="Proteomes" id="UP000000391"/>
    </source>
</evidence>
<dbReference type="EMBL" id="CP002069">
    <property type="protein sequence ID" value="ADI73074.1"/>
    <property type="molecule type" value="Genomic_DNA"/>
</dbReference>
<dbReference type="RefSeq" id="WP_013193642.1">
    <property type="nucleotide sequence ID" value="NC_014253.1"/>
</dbReference>
<accession>D7E652</accession>
<gene>
    <name evidence="1" type="ordered locus">Metev_0143</name>
</gene>
<reference evidence="1 2" key="1">
    <citation type="submission" date="2010-06" db="EMBL/GenBank/DDBJ databases">
        <title>Complete sequence chromosome of Methanohalobium evestigatum Z-7303.</title>
        <authorList>
            <consortium name="US DOE Joint Genome Institute"/>
            <person name="Lucas S."/>
            <person name="Copeland A."/>
            <person name="Lapidus A."/>
            <person name="Cheng J.-F."/>
            <person name="Bruce D."/>
            <person name="Goodwin L."/>
            <person name="Pitluck S."/>
            <person name="Saunders E."/>
            <person name="Detter J.C."/>
            <person name="Han C."/>
            <person name="Tapia R."/>
            <person name="Land M."/>
            <person name="Hauser L."/>
            <person name="Kyrpides N."/>
            <person name="Mikhailova N."/>
            <person name="Sieprawska-Lupa M."/>
            <person name="Whitman W.B."/>
            <person name="Anderson I."/>
            <person name="Woyke T."/>
        </authorList>
    </citation>
    <scope>NUCLEOTIDE SEQUENCE [LARGE SCALE GENOMIC DNA]</scope>
    <source>
        <strain evidence="2">ATCC BAA-1072 / DSM 3721 / NBRC 107634 / OCM 161 / Z-7303</strain>
    </source>
</reference>
<dbReference type="KEGG" id="mev:Metev_0143"/>
<dbReference type="HOGENOM" id="CLU_1465088_0_0_2"/>
<keyword evidence="2" id="KW-1185">Reference proteome</keyword>
<protein>
    <submittedName>
        <fullName evidence="1">Uncharacterized protein</fullName>
    </submittedName>
</protein>
<name>D7E652_METEZ</name>